<name>A0A0W0UKB8_9GAMM</name>
<dbReference type="OrthoDB" id="1551227at2"/>
<feature type="domain" description="DUF3644" evidence="2">
    <location>
        <begin position="92"/>
        <end position="271"/>
    </location>
</feature>
<dbReference type="EMBL" id="LNYG01000013">
    <property type="protein sequence ID" value="KTD08352.1"/>
    <property type="molecule type" value="Genomic_DNA"/>
</dbReference>
<dbReference type="AlphaFoldDB" id="A0A0W0UKB8"/>
<accession>A0A0W0UKB8</accession>
<dbReference type="Proteomes" id="UP000054715">
    <property type="component" value="Unassembled WGS sequence"/>
</dbReference>
<evidence type="ECO:0000313" key="3">
    <source>
        <dbReference type="EMBL" id="KTD08352.1"/>
    </source>
</evidence>
<dbReference type="RefSeq" id="WP_058450383.1">
    <property type="nucleotide sequence ID" value="NZ_CAAAJF010000001.1"/>
</dbReference>
<evidence type="ECO:0000313" key="4">
    <source>
        <dbReference type="Proteomes" id="UP000054715"/>
    </source>
</evidence>
<protein>
    <recommendedName>
        <fullName evidence="2">DUF3644 domain-containing protein</fullName>
    </recommendedName>
</protein>
<feature type="transmembrane region" description="Helical" evidence="1">
    <location>
        <begin position="119"/>
        <end position="135"/>
    </location>
</feature>
<dbReference type="Pfam" id="PF12358">
    <property type="entry name" value="DUF3644"/>
    <property type="match status" value="1"/>
</dbReference>
<evidence type="ECO:0000256" key="1">
    <source>
        <dbReference type="SAM" id="Phobius"/>
    </source>
</evidence>
<reference evidence="3 4" key="1">
    <citation type="submission" date="2015-11" db="EMBL/GenBank/DDBJ databases">
        <title>Genomic analysis of 38 Legionella species identifies large and diverse effector repertoires.</title>
        <authorList>
            <person name="Burstein D."/>
            <person name="Amaro F."/>
            <person name="Zusman T."/>
            <person name="Lifshitz Z."/>
            <person name="Cohen O."/>
            <person name="Gilbert J.A."/>
            <person name="Pupko T."/>
            <person name="Shuman H.A."/>
            <person name="Segal G."/>
        </authorList>
    </citation>
    <scope>NUCLEOTIDE SEQUENCE [LARGE SCALE GENOMIC DNA]</scope>
    <source>
        <strain evidence="3 4">JA-26-G1-E2</strain>
    </source>
</reference>
<gene>
    <name evidence="3" type="ORF">Ljam_2547</name>
</gene>
<dbReference type="InterPro" id="IPR022104">
    <property type="entry name" value="DUF3644"/>
</dbReference>
<sequence length="404" mass="47296">MSRYNRVDKAYNFLINKEKSGLSFSIEELADYVGWKPQSCKTYLSKRWFQYIQKKEHRYEVIGISFLSQEDFRKLNCQNLERVSDSSERGMLIKKAKEFTLIAVATYNNPFIELKTHGFIVNIVIAFTALFHAIFDKNSIDFLYKDKHGNQMFKDGEAKAWELSKCCEHYWSGQSPEKSNLKFLIGLRNKIEHRSLPYLDLIVAGYCQAALLNFEEILVNEFGNKHALMANLAMAMQMTRVANEQQTEAMKCFQRENYKVIREYMQTFSDDLSNEIIESQKYRLNVFLVPKIGSRASTTDLAIEFVNATNLDEEELKAYNHAIALIKGVESQYKLRPRKVVEQVKIKIPEFNMAHHTKLWKKYKARPSKKMPKYKGKYSGYVEGFDGYLYSQDWVNFIIEELSQ</sequence>
<proteinExistence type="predicted"/>
<evidence type="ECO:0000259" key="2">
    <source>
        <dbReference type="Pfam" id="PF12358"/>
    </source>
</evidence>
<comment type="caution">
    <text evidence="3">The sequence shown here is derived from an EMBL/GenBank/DDBJ whole genome shotgun (WGS) entry which is preliminary data.</text>
</comment>
<organism evidence="3 4">
    <name type="scientific">Legionella jamestowniensis</name>
    <dbReference type="NCBI Taxonomy" id="455"/>
    <lineage>
        <taxon>Bacteria</taxon>
        <taxon>Pseudomonadati</taxon>
        <taxon>Pseudomonadota</taxon>
        <taxon>Gammaproteobacteria</taxon>
        <taxon>Legionellales</taxon>
        <taxon>Legionellaceae</taxon>
        <taxon>Legionella</taxon>
    </lineage>
</organism>
<keyword evidence="1" id="KW-0472">Membrane</keyword>
<dbReference type="PATRIC" id="fig|455.5.peg.2679"/>
<keyword evidence="1" id="KW-1133">Transmembrane helix</keyword>
<keyword evidence="1" id="KW-0812">Transmembrane</keyword>